<dbReference type="AlphaFoldDB" id="A0A938WLV3"/>
<evidence type="ECO:0000256" key="4">
    <source>
        <dbReference type="ARBA" id="ARBA00022692"/>
    </source>
</evidence>
<evidence type="ECO:0000256" key="1">
    <source>
        <dbReference type="ARBA" id="ARBA00004162"/>
    </source>
</evidence>
<comment type="caution">
    <text evidence="8">The sequence shown here is derived from an EMBL/GenBank/DDBJ whole genome shotgun (WGS) entry which is preliminary data.</text>
</comment>
<gene>
    <name evidence="8" type="ORF">H6B30_05035</name>
</gene>
<dbReference type="InterPro" id="IPR003400">
    <property type="entry name" value="ExbD"/>
</dbReference>
<dbReference type="Proteomes" id="UP000764045">
    <property type="component" value="Unassembled WGS sequence"/>
</dbReference>
<keyword evidence="5" id="KW-1133">Transmembrane helix</keyword>
<sequence length="198" mass="22258">MLRERKKTHRVPELNTTSTADISFMLLTFFLVTTSMETDRGITQQLPPMPQEKEQAVAEVKRRNVLLVALDGADRITCNGKEVSADGLKAKVMEFVDNESDSKDLPEKVWRDIPLLGRCAVTANHQIFIKADRASTYNAYFAVQQAVMAAYNALRDRLATRRFGHPYAECDDEEQQAVCECYPLRLSEGDLEVEGGGK</sequence>
<dbReference type="GO" id="GO:0022857">
    <property type="term" value="F:transmembrane transporter activity"/>
    <property type="evidence" value="ECO:0007669"/>
    <property type="project" value="InterPro"/>
</dbReference>
<keyword evidence="3" id="KW-1003">Cell membrane</keyword>
<evidence type="ECO:0000256" key="6">
    <source>
        <dbReference type="ARBA" id="ARBA00023136"/>
    </source>
</evidence>
<evidence type="ECO:0000313" key="9">
    <source>
        <dbReference type="Proteomes" id="UP000764045"/>
    </source>
</evidence>
<dbReference type="EMBL" id="JACJJL010000006">
    <property type="protein sequence ID" value="MBM6661123.1"/>
    <property type="molecule type" value="Genomic_DNA"/>
</dbReference>
<dbReference type="GO" id="GO:0015031">
    <property type="term" value="P:protein transport"/>
    <property type="evidence" value="ECO:0007669"/>
    <property type="project" value="UniProtKB-KW"/>
</dbReference>
<reference evidence="8 9" key="1">
    <citation type="journal article" date="2021" name="Sci. Rep.">
        <title>The distribution of antibiotic resistance genes in chicken gut microbiota commensals.</title>
        <authorList>
            <person name="Juricova H."/>
            <person name="Matiasovicova J."/>
            <person name="Kubasova T."/>
            <person name="Cejkova D."/>
            <person name="Rychlik I."/>
        </authorList>
    </citation>
    <scope>NUCLEOTIDE SEQUENCE [LARGE SCALE GENOMIC DNA]</scope>
    <source>
        <strain evidence="8 9">An819</strain>
    </source>
</reference>
<keyword evidence="6" id="KW-0472">Membrane</keyword>
<comment type="similarity">
    <text evidence="2 7">Belongs to the ExbD/TolR family.</text>
</comment>
<dbReference type="PANTHER" id="PTHR30558">
    <property type="entry name" value="EXBD MEMBRANE COMPONENT OF PMF-DRIVEN MACROMOLECULE IMPORT SYSTEM"/>
    <property type="match status" value="1"/>
</dbReference>
<name>A0A938WLV3_9BACT</name>
<evidence type="ECO:0000256" key="7">
    <source>
        <dbReference type="RuleBase" id="RU003879"/>
    </source>
</evidence>
<comment type="subcellular location">
    <subcellularLocation>
        <location evidence="1">Cell membrane</location>
        <topology evidence="1">Single-pass membrane protein</topology>
    </subcellularLocation>
    <subcellularLocation>
        <location evidence="7">Cell membrane</location>
        <topology evidence="7">Single-pass type II membrane protein</topology>
    </subcellularLocation>
</comment>
<keyword evidence="9" id="KW-1185">Reference proteome</keyword>
<evidence type="ECO:0000313" key="8">
    <source>
        <dbReference type="EMBL" id="MBM6661123.1"/>
    </source>
</evidence>
<evidence type="ECO:0000256" key="5">
    <source>
        <dbReference type="ARBA" id="ARBA00022989"/>
    </source>
</evidence>
<proteinExistence type="inferred from homology"/>
<accession>A0A938WLV3</accession>
<protein>
    <submittedName>
        <fullName evidence="8">Biopolymer transporter ExbD</fullName>
    </submittedName>
</protein>
<dbReference type="RefSeq" id="WP_205108537.1">
    <property type="nucleotide sequence ID" value="NZ_JACJJL010000006.1"/>
</dbReference>
<dbReference type="GO" id="GO:0005886">
    <property type="term" value="C:plasma membrane"/>
    <property type="evidence" value="ECO:0007669"/>
    <property type="project" value="UniProtKB-SubCell"/>
</dbReference>
<evidence type="ECO:0000256" key="3">
    <source>
        <dbReference type="ARBA" id="ARBA00022475"/>
    </source>
</evidence>
<keyword evidence="7" id="KW-0653">Protein transport</keyword>
<keyword evidence="7" id="KW-0813">Transport</keyword>
<keyword evidence="4 7" id="KW-0812">Transmembrane</keyword>
<dbReference type="Pfam" id="PF02472">
    <property type="entry name" value="ExbD"/>
    <property type="match status" value="1"/>
</dbReference>
<evidence type="ECO:0000256" key="2">
    <source>
        <dbReference type="ARBA" id="ARBA00005811"/>
    </source>
</evidence>
<dbReference type="PANTHER" id="PTHR30558:SF3">
    <property type="entry name" value="BIOPOLYMER TRANSPORT PROTEIN EXBD-RELATED"/>
    <property type="match status" value="1"/>
</dbReference>
<organism evidence="8 9">
    <name type="scientific">Marseilla massiliensis</name>
    <dbReference type="NCBI Taxonomy" id="1841864"/>
    <lineage>
        <taxon>Bacteria</taxon>
        <taxon>Pseudomonadati</taxon>
        <taxon>Bacteroidota</taxon>
        <taxon>Bacteroidia</taxon>
        <taxon>Bacteroidales</taxon>
        <taxon>Prevotellaceae</taxon>
        <taxon>Marseilla</taxon>
    </lineage>
</organism>